<evidence type="ECO:0000313" key="1">
    <source>
        <dbReference type="EMBL" id="CCQ55341.1"/>
    </source>
</evidence>
<reference evidence="1 2" key="2">
    <citation type="submission" date="2013-09" db="EMBL/GenBank/DDBJ databases">
        <title>Whole genome comparison of six Crocosphaera watsonii strains with differing phenotypes.</title>
        <authorList>
            <person name="Bench S.R."/>
            <person name="Heller P."/>
            <person name="Frank I."/>
            <person name="Arciniega M."/>
            <person name="Shilova I.N."/>
            <person name="Zehr J.P."/>
        </authorList>
    </citation>
    <scope>NUCLEOTIDE SEQUENCE [LARGE SCALE GENOMIC DNA]</scope>
    <source>
        <strain evidence="1 2">WH 0005</strain>
    </source>
</reference>
<organism evidence="1 2">
    <name type="scientific">Crocosphaera watsonii WH 0005</name>
    <dbReference type="NCBI Taxonomy" id="423472"/>
    <lineage>
        <taxon>Bacteria</taxon>
        <taxon>Bacillati</taxon>
        <taxon>Cyanobacteriota</taxon>
        <taxon>Cyanophyceae</taxon>
        <taxon>Oscillatoriophycideae</taxon>
        <taxon>Chroococcales</taxon>
        <taxon>Aphanothecaceae</taxon>
        <taxon>Crocosphaera</taxon>
    </lineage>
</organism>
<comment type="caution">
    <text evidence="1">The sequence shown here is derived from an EMBL/GenBank/DDBJ whole genome shotgun (WGS) entry which is preliminary data.</text>
</comment>
<name>T2IP66_CROWT</name>
<reference evidence="1 2" key="1">
    <citation type="submission" date="2013-01" db="EMBL/GenBank/DDBJ databases">
        <authorList>
            <person name="Bench S."/>
        </authorList>
    </citation>
    <scope>NUCLEOTIDE SEQUENCE [LARGE SCALE GENOMIC DNA]</scope>
    <source>
        <strain evidence="1 2">WH 0005</strain>
    </source>
</reference>
<sequence length="46" mass="4189">MGVSPLGRRCVGTCSTVTELLEAVVLGLGGAGGAAGGGGSTRKGGA</sequence>
<gene>
    <name evidence="1" type="ORF">CWATWH0005_4091</name>
</gene>
<dbReference type="Proteomes" id="UP000017981">
    <property type="component" value="Unassembled WGS sequence"/>
</dbReference>
<protein>
    <submittedName>
        <fullName evidence="1">Uncharacterized protein</fullName>
    </submittedName>
</protein>
<dbReference type="AlphaFoldDB" id="T2IP66"/>
<accession>T2IP66</accession>
<proteinExistence type="predicted"/>
<evidence type="ECO:0000313" key="2">
    <source>
        <dbReference type="Proteomes" id="UP000017981"/>
    </source>
</evidence>
<dbReference type="EMBL" id="CAQL01000364">
    <property type="protein sequence ID" value="CCQ55341.1"/>
    <property type="molecule type" value="Genomic_DNA"/>
</dbReference>